<evidence type="ECO:0000313" key="4">
    <source>
        <dbReference type="Proteomes" id="UP000244496"/>
    </source>
</evidence>
<protein>
    <recommendedName>
        <fullName evidence="2">YCII-related domain-containing protein</fullName>
    </recommendedName>
</protein>
<dbReference type="RefSeq" id="WP_108434170.1">
    <property type="nucleotide sequence ID" value="NZ_CP028918.1"/>
</dbReference>
<dbReference type="KEGG" id="geh:HYN69_01410"/>
<dbReference type="PANTHER" id="PTHR33606">
    <property type="entry name" value="PROTEIN YCII"/>
    <property type="match status" value="1"/>
</dbReference>
<evidence type="ECO:0000313" key="3">
    <source>
        <dbReference type="EMBL" id="AWB47341.1"/>
    </source>
</evidence>
<feature type="domain" description="YCII-related" evidence="2">
    <location>
        <begin position="1"/>
        <end position="87"/>
    </location>
</feature>
<gene>
    <name evidence="3" type="ORF">HYN69_01410</name>
</gene>
<dbReference type="AlphaFoldDB" id="A0A2S0UHS9"/>
<dbReference type="Gene3D" id="3.30.70.1060">
    <property type="entry name" value="Dimeric alpha+beta barrel"/>
    <property type="match status" value="1"/>
</dbReference>
<proteinExistence type="inferred from homology"/>
<dbReference type="InterPro" id="IPR051807">
    <property type="entry name" value="Sec-metab_biosynth-assoc"/>
</dbReference>
<dbReference type="OrthoDB" id="2293521at2"/>
<keyword evidence="4" id="KW-1185">Reference proteome</keyword>
<dbReference type="SUPFAM" id="SSF54909">
    <property type="entry name" value="Dimeric alpha+beta barrel"/>
    <property type="match status" value="1"/>
</dbReference>
<dbReference type="EMBL" id="CP028918">
    <property type="protein sequence ID" value="AWB47341.1"/>
    <property type="molecule type" value="Genomic_DNA"/>
</dbReference>
<sequence>MHYVVHCLDHDGAVEKRLANYDAHKAYLAAATVKTVISGPLLADDEATMIGSCFVLEADSLAAVEDFNRNDPFAKVGLWKTVSIRPFAKRVDNRT</sequence>
<dbReference type="Proteomes" id="UP000244496">
    <property type="component" value="Chromosome"/>
</dbReference>
<reference evidence="3 4" key="1">
    <citation type="submission" date="2018-04" db="EMBL/GenBank/DDBJ databases">
        <title>Genome sequencing of Gemmobacter.</title>
        <authorList>
            <person name="Yi H."/>
            <person name="Baek M.-G."/>
        </authorList>
    </citation>
    <scope>NUCLEOTIDE SEQUENCE [LARGE SCALE GENOMIC DNA]</scope>
    <source>
        <strain evidence="3 4">HYN0069</strain>
    </source>
</reference>
<comment type="similarity">
    <text evidence="1">Belongs to the YciI family.</text>
</comment>
<organism evidence="3 4">
    <name type="scientific">Paragemmobacter aquarius</name>
    <dbReference type="NCBI Taxonomy" id="2169400"/>
    <lineage>
        <taxon>Bacteria</taxon>
        <taxon>Pseudomonadati</taxon>
        <taxon>Pseudomonadota</taxon>
        <taxon>Alphaproteobacteria</taxon>
        <taxon>Rhodobacterales</taxon>
        <taxon>Paracoccaceae</taxon>
        <taxon>Paragemmobacter</taxon>
    </lineage>
</organism>
<dbReference type="InterPro" id="IPR005545">
    <property type="entry name" value="YCII"/>
</dbReference>
<evidence type="ECO:0000259" key="2">
    <source>
        <dbReference type="Pfam" id="PF03795"/>
    </source>
</evidence>
<dbReference type="PANTHER" id="PTHR33606:SF3">
    <property type="entry name" value="PROTEIN YCII"/>
    <property type="match status" value="1"/>
</dbReference>
<name>A0A2S0UHS9_9RHOB</name>
<dbReference type="Pfam" id="PF03795">
    <property type="entry name" value="YCII"/>
    <property type="match status" value="1"/>
</dbReference>
<dbReference type="InterPro" id="IPR011008">
    <property type="entry name" value="Dimeric_a/b-barrel"/>
</dbReference>
<accession>A0A2S0UHS9</accession>
<evidence type="ECO:0000256" key="1">
    <source>
        <dbReference type="ARBA" id="ARBA00007689"/>
    </source>
</evidence>